<keyword evidence="3" id="KW-0029">Amino-acid transport</keyword>
<proteinExistence type="inferred from homology"/>
<keyword evidence="6" id="KW-0813">Transport</keyword>
<dbReference type="GO" id="GO:0006865">
    <property type="term" value="P:amino acid transport"/>
    <property type="evidence" value="ECO:0007669"/>
    <property type="project" value="UniProtKB-KW"/>
</dbReference>
<dbReference type="InterPro" id="IPR043429">
    <property type="entry name" value="ArtM/GltK/GlnP/TcyL/YhdX-like"/>
</dbReference>
<feature type="transmembrane region" description="Helical" evidence="6">
    <location>
        <begin position="267"/>
        <end position="290"/>
    </location>
</feature>
<comment type="subcellular location">
    <subcellularLocation>
        <location evidence="6">Cell membrane</location>
        <topology evidence="6">Multi-pass membrane protein</topology>
    </subcellularLocation>
    <subcellularLocation>
        <location evidence="1">Membrane</location>
        <topology evidence="1">Multi-pass membrane protein</topology>
    </subcellularLocation>
</comment>
<dbReference type="GO" id="GO:0005886">
    <property type="term" value="C:plasma membrane"/>
    <property type="evidence" value="ECO:0007669"/>
    <property type="project" value="UniProtKB-SubCell"/>
</dbReference>
<dbReference type="InterPro" id="IPR035906">
    <property type="entry name" value="MetI-like_sf"/>
</dbReference>
<dbReference type="PANTHER" id="PTHR30614">
    <property type="entry name" value="MEMBRANE COMPONENT OF AMINO ACID ABC TRANSPORTER"/>
    <property type="match status" value="1"/>
</dbReference>
<dbReference type="CDD" id="cd06261">
    <property type="entry name" value="TM_PBP2"/>
    <property type="match status" value="1"/>
</dbReference>
<dbReference type="Proteomes" id="UP000557772">
    <property type="component" value="Unassembled WGS sequence"/>
</dbReference>
<dbReference type="EMBL" id="JABENB010000001">
    <property type="protein sequence ID" value="NNG39257.1"/>
    <property type="molecule type" value="Genomic_DNA"/>
</dbReference>
<dbReference type="SUPFAM" id="SSF161098">
    <property type="entry name" value="MetI-like"/>
    <property type="match status" value="1"/>
</dbReference>
<evidence type="ECO:0000256" key="1">
    <source>
        <dbReference type="ARBA" id="ARBA00004141"/>
    </source>
</evidence>
<dbReference type="RefSeq" id="WP_171153855.1">
    <property type="nucleotide sequence ID" value="NZ_JABENB010000001.1"/>
</dbReference>
<dbReference type="InterPro" id="IPR000515">
    <property type="entry name" value="MetI-like"/>
</dbReference>
<evidence type="ECO:0000313" key="9">
    <source>
        <dbReference type="Proteomes" id="UP000557772"/>
    </source>
</evidence>
<name>A0A849AHB7_9MICO</name>
<gene>
    <name evidence="8" type="ORF">HJ588_08215</name>
</gene>
<accession>A0A849AHB7</accession>
<evidence type="ECO:0000313" key="8">
    <source>
        <dbReference type="EMBL" id="NNG39257.1"/>
    </source>
</evidence>
<feature type="transmembrane region" description="Helical" evidence="6">
    <location>
        <begin position="107"/>
        <end position="134"/>
    </location>
</feature>
<feature type="transmembrane region" description="Helical" evidence="6">
    <location>
        <begin position="69"/>
        <end position="95"/>
    </location>
</feature>
<protein>
    <submittedName>
        <fullName evidence="8">Amino acid ABC transporter permease</fullName>
    </submittedName>
</protein>
<dbReference type="GO" id="GO:0055085">
    <property type="term" value="P:transmembrane transport"/>
    <property type="evidence" value="ECO:0007669"/>
    <property type="project" value="InterPro"/>
</dbReference>
<comment type="similarity">
    <text evidence="6">Belongs to the binding-protein-dependent transport system permease family.</text>
</comment>
<evidence type="ECO:0000256" key="3">
    <source>
        <dbReference type="ARBA" id="ARBA00022970"/>
    </source>
</evidence>
<evidence type="ECO:0000259" key="7">
    <source>
        <dbReference type="PROSITE" id="PS50928"/>
    </source>
</evidence>
<comment type="caution">
    <text evidence="8">The sequence shown here is derived from an EMBL/GenBank/DDBJ whole genome shotgun (WGS) entry which is preliminary data.</text>
</comment>
<organism evidence="8 9">
    <name type="scientific">Flexivirga aerilata</name>
    <dbReference type="NCBI Taxonomy" id="1656889"/>
    <lineage>
        <taxon>Bacteria</taxon>
        <taxon>Bacillati</taxon>
        <taxon>Actinomycetota</taxon>
        <taxon>Actinomycetes</taxon>
        <taxon>Micrococcales</taxon>
        <taxon>Dermacoccaceae</taxon>
        <taxon>Flexivirga</taxon>
    </lineage>
</organism>
<keyword evidence="9" id="KW-1185">Reference proteome</keyword>
<evidence type="ECO:0000256" key="6">
    <source>
        <dbReference type="RuleBase" id="RU363032"/>
    </source>
</evidence>
<dbReference type="AlphaFoldDB" id="A0A849AHB7"/>
<feature type="domain" description="ABC transmembrane type-1" evidence="7">
    <location>
        <begin position="71"/>
        <end position="290"/>
    </location>
</feature>
<keyword evidence="5 6" id="KW-0472">Membrane</keyword>
<evidence type="ECO:0000256" key="5">
    <source>
        <dbReference type="ARBA" id="ARBA00023136"/>
    </source>
</evidence>
<keyword evidence="4 6" id="KW-1133">Transmembrane helix</keyword>
<reference evidence="8 9" key="1">
    <citation type="submission" date="2020-05" db="EMBL/GenBank/DDBJ databases">
        <title>Flexivirga sp. ID2601S isolated from air conditioner.</title>
        <authorList>
            <person name="Kim D.H."/>
        </authorList>
    </citation>
    <scope>NUCLEOTIDE SEQUENCE [LARGE SCALE GENOMIC DNA]</scope>
    <source>
        <strain evidence="8 9">ID2601S</strain>
    </source>
</reference>
<sequence>MAETTGKQADSAERPGEIDARPVRHPWQWVGVVVIAILAAMLINSFVTNPKWDWSFVWRVMEYRPVLEGLVKGTVICTIASMVVGIVLGILLAIMRLSTNPVLRFVSFVYIWFFRAVPRYVLLVVLGVGVLYLYPKLDFGVPFSKELGHFIGLKDGMTFYSLDVKTISSGIIVGIIGLGLSEAAYMAEIARAGLLSVDTGQEEAASALGMSRGQAMRRIILPQAMRVIVPPTGNETIAMVKDTSLLSAVPVSTELFFQANAVANSTYLVMPALMAALIWYLIVCSVLMVGQTYLERYFGRGFGSQSSNSRQGAAGRLRQLAQLGGGGK</sequence>
<dbReference type="Pfam" id="PF00528">
    <property type="entry name" value="BPD_transp_1"/>
    <property type="match status" value="1"/>
</dbReference>
<keyword evidence="2 6" id="KW-0812">Transmembrane</keyword>
<evidence type="ECO:0000256" key="2">
    <source>
        <dbReference type="ARBA" id="ARBA00022692"/>
    </source>
</evidence>
<dbReference type="PANTHER" id="PTHR30614:SF0">
    <property type="entry name" value="L-CYSTINE TRANSPORT SYSTEM PERMEASE PROTEIN TCYL"/>
    <property type="match status" value="1"/>
</dbReference>
<dbReference type="PROSITE" id="PS50928">
    <property type="entry name" value="ABC_TM1"/>
    <property type="match status" value="1"/>
</dbReference>
<evidence type="ECO:0000256" key="4">
    <source>
        <dbReference type="ARBA" id="ARBA00022989"/>
    </source>
</evidence>
<dbReference type="Gene3D" id="1.10.3720.10">
    <property type="entry name" value="MetI-like"/>
    <property type="match status" value="1"/>
</dbReference>
<feature type="transmembrane region" description="Helical" evidence="6">
    <location>
        <begin position="29"/>
        <end position="49"/>
    </location>
</feature>